<dbReference type="AlphaFoldDB" id="A0AAV0IZQ1"/>
<name>A0AAV0IZQ1_9ROSI</name>
<evidence type="ECO:0000313" key="2">
    <source>
        <dbReference type="Proteomes" id="UP001154282"/>
    </source>
</evidence>
<proteinExistence type="predicted"/>
<sequence length="42" mass="4876">MKIGRRIGKPLRVDKAMEEPARGEYARVCVQVDLTRLLLFFV</sequence>
<dbReference type="EMBL" id="CAMGYJ010000004">
    <property type="protein sequence ID" value="CAI0403133.1"/>
    <property type="molecule type" value="Genomic_DNA"/>
</dbReference>
<organism evidence="1 2">
    <name type="scientific">Linum tenue</name>
    <dbReference type="NCBI Taxonomy" id="586396"/>
    <lineage>
        <taxon>Eukaryota</taxon>
        <taxon>Viridiplantae</taxon>
        <taxon>Streptophyta</taxon>
        <taxon>Embryophyta</taxon>
        <taxon>Tracheophyta</taxon>
        <taxon>Spermatophyta</taxon>
        <taxon>Magnoliopsida</taxon>
        <taxon>eudicotyledons</taxon>
        <taxon>Gunneridae</taxon>
        <taxon>Pentapetalae</taxon>
        <taxon>rosids</taxon>
        <taxon>fabids</taxon>
        <taxon>Malpighiales</taxon>
        <taxon>Linaceae</taxon>
        <taxon>Linum</taxon>
    </lineage>
</organism>
<comment type="caution">
    <text evidence="1">The sequence shown here is derived from an EMBL/GenBank/DDBJ whole genome shotgun (WGS) entry which is preliminary data.</text>
</comment>
<evidence type="ECO:0000313" key="1">
    <source>
        <dbReference type="EMBL" id="CAI0403133.1"/>
    </source>
</evidence>
<protein>
    <submittedName>
        <fullName evidence="1">Uncharacterized protein</fullName>
    </submittedName>
</protein>
<gene>
    <name evidence="1" type="ORF">LITE_LOCUS11914</name>
</gene>
<reference evidence="1" key="1">
    <citation type="submission" date="2022-08" db="EMBL/GenBank/DDBJ databases">
        <authorList>
            <person name="Gutierrez-Valencia J."/>
        </authorList>
    </citation>
    <scope>NUCLEOTIDE SEQUENCE</scope>
</reference>
<accession>A0AAV0IZQ1</accession>
<keyword evidence="2" id="KW-1185">Reference proteome</keyword>
<dbReference type="Proteomes" id="UP001154282">
    <property type="component" value="Unassembled WGS sequence"/>
</dbReference>